<keyword evidence="2" id="KW-1185">Reference proteome</keyword>
<dbReference type="HOGENOM" id="CLU_095389_1_0_1"/>
<reference evidence="1 2" key="1">
    <citation type="journal article" date="2012" name="PLoS Pathog.">
        <title>Diverse lifestyles and strategies of plant pathogenesis encoded in the genomes of eighteen Dothideomycetes fungi.</title>
        <authorList>
            <person name="Ohm R.A."/>
            <person name="Feau N."/>
            <person name="Henrissat B."/>
            <person name="Schoch C.L."/>
            <person name="Horwitz B.A."/>
            <person name="Barry K.W."/>
            <person name="Condon B.J."/>
            <person name="Copeland A.C."/>
            <person name="Dhillon B."/>
            <person name="Glaser F."/>
            <person name="Hesse C.N."/>
            <person name="Kosti I."/>
            <person name="LaButti K."/>
            <person name="Lindquist E.A."/>
            <person name="Lucas S."/>
            <person name="Salamov A.A."/>
            <person name="Bradshaw R.E."/>
            <person name="Ciuffetti L."/>
            <person name="Hamelin R.C."/>
            <person name="Kema G.H.J."/>
            <person name="Lawrence C."/>
            <person name="Scott J.A."/>
            <person name="Spatafora J.W."/>
            <person name="Turgeon B.G."/>
            <person name="de Wit P.J.G.M."/>
            <person name="Zhong S."/>
            <person name="Goodwin S.B."/>
            <person name="Grigoriev I.V."/>
        </authorList>
    </citation>
    <scope>NUCLEOTIDE SEQUENCE [LARGE SCALE GENOMIC DNA]</scope>
    <source>
        <strain evidence="2">ND90Pr / ATCC 201652</strain>
    </source>
</reference>
<dbReference type="RefSeq" id="XP_007698287.1">
    <property type="nucleotide sequence ID" value="XM_007700097.1"/>
</dbReference>
<dbReference type="EMBL" id="KB445641">
    <property type="protein sequence ID" value="EMD65301.1"/>
    <property type="molecule type" value="Genomic_DNA"/>
</dbReference>
<accession>M2T7T9</accession>
<protein>
    <submittedName>
        <fullName evidence="1">Uncharacterized protein</fullName>
    </submittedName>
</protein>
<dbReference type="AlphaFoldDB" id="M2T7T9"/>
<reference evidence="2" key="2">
    <citation type="journal article" date="2013" name="PLoS Genet.">
        <title>Comparative genome structure, secondary metabolite, and effector coding capacity across Cochliobolus pathogens.</title>
        <authorList>
            <person name="Condon B.J."/>
            <person name="Leng Y."/>
            <person name="Wu D."/>
            <person name="Bushley K.E."/>
            <person name="Ohm R.A."/>
            <person name="Otillar R."/>
            <person name="Martin J."/>
            <person name="Schackwitz W."/>
            <person name="Grimwood J."/>
            <person name="MohdZainudin N."/>
            <person name="Xue C."/>
            <person name="Wang R."/>
            <person name="Manning V.A."/>
            <person name="Dhillon B."/>
            <person name="Tu Z.J."/>
            <person name="Steffenson B.J."/>
            <person name="Salamov A."/>
            <person name="Sun H."/>
            <person name="Lowry S."/>
            <person name="LaButti K."/>
            <person name="Han J."/>
            <person name="Copeland A."/>
            <person name="Lindquist E."/>
            <person name="Barry K."/>
            <person name="Schmutz J."/>
            <person name="Baker S.E."/>
            <person name="Ciuffetti L.M."/>
            <person name="Grigoriev I.V."/>
            <person name="Zhong S."/>
            <person name="Turgeon B.G."/>
        </authorList>
    </citation>
    <scope>NUCLEOTIDE SEQUENCE [LARGE SCALE GENOMIC DNA]</scope>
    <source>
        <strain evidence="2">ND90Pr / ATCC 201652</strain>
    </source>
</reference>
<dbReference type="Proteomes" id="UP000016934">
    <property type="component" value="Unassembled WGS sequence"/>
</dbReference>
<dbReference type="KEGG" id="bsc:COCSADRAFT_35365"/>
<gene>
    <name evidence="1" type="ORF">COCSADRAFT_35365</name>
</gene>
<dbReference type="OrthoDB" id="6499973at2759"/>
<dbReference type="OMA" id="GHRNWGF"/>
<proteinExistence type="predicted"/>
<evidence type="ECO:0000313" key="2">
    <source>
        <dbReference type="Proteomes" id="UP000016934"/>
    </source>
</evidence>
<dbReference type="STRING" id="665912.M2T7T9"/>
<dbReference type="eggNOG" id="ENOG502T4G1">
    <property type="taxonomic scope" value="Eukaryota"/>
</dbReference>
<organism evidence="1 2">
    <name type="scientific">Cochliobolus sativus (strain ND90Pr / ATCC 201652)</name>
    <name type="common">Common root rot and spot blotch fungus</name>
    <name type="synonym">Bipolaris sorokiniana</name>
    <dbReference type="NCBI Taxonomy" id="665912"/>
    <lineage>
        <taxon>Eukaryota</taxon>
        <taxon>Fungi</taxon>
        <taxon>Dikarya</taxon>
        <taxon>Ascomycota</taxon>
        <taxon>Pezizomycotina</taxon>
        <taxon>Dothideomycetes</taxon>
        <taxon>Pleosporomycetidae</taxon>
        <taxon>Pleosporales</taxon>
        <taxon>Pleosporineae</taxon>
        <taxon>Pleosporaceae</taxon>
        <taxon>Bipolaris</taxon>
    </lineage>
</organism>
<dbReference type="GeneID" id="19138245"/>
<sequence length="203" mass="23374">MTSPSEKLLKNLCVWFNDEFVGHRNWGFTIYCTGYGPSSDQQWQKLLQTIQVKAHEGALDRTETTEQDPGFQQIWSLFRLDARSDPALASLGIDRLRDLYNHGEGGQPMNTDYKLHRIFLFADDEVLSDPAGSIVKCVDADYRVEDYIPRNTRMGGQRYFGWMPMRAGSVAELWFQLDTWELERIAPLTIGGSHLVIWDGDHW</sequence>
<evidence type="ECO:0000313" key="1">
    <source>
        <dbReference type="EMBL" id="EMD65301.1"/>
    </source>
</evidence>
<name>M2T7T9_COCSN</name>